<evidence type="ECO:0000256" key="5">
    <source>
        <dbReference type="ARBA" id="ARBA00022692"/>
    </source>
</evidence>
<dbReference type="GO" id="GO:0043190">
    <property type="term" value="C:ATP-binding cassette (ABC) transporter complex"/>
    <property type="evidence" value="ECO:0007669"/>
    <property type="project" value="InterPro"/>
</dbReference>
<comment type="subcellular location">
    <subcellularLocation>
        <location evidence="1">Cell membrane</location>
        <topology evidence="1">Multi-pass membrane protein</topology>
    </subcellularLocation>
</comment>
<keyword evidence="4" id="KW-1003">Cell membrane</keyword>
<evidence type="ECO:0000256" key="3">
    <source>
        <dbReference type="ARBA" id="ARBA00022448"/>
    </source>
</evidence>
<dbReference type="FunFam" id="1.10.3720.10:FF:000033">
    <property type="entry name" value="Polar amino acid ABC transporter permease"/>
    <property type="match status" value="1"/>
</dbReference>
<dbReference type="PANTHER" id="PTHR30614">
    <property type="entry name" value="MEMBRANE COMPONENT OF AMINO ACID ABC TRANSPORTER"/>
    <property type="match status" value="1"/>
</dbReference>
<evidence type="ECO:0000256" key="2">
    <source>
        <dbReference type="ARBA" id="ARBA00010072"/>
    </source>
</evidence>
<evidence type="ECO:0000256" key="8">
    <source>
        <dbReference type="ARBA" id="ARBA00023136"/>
    </source>
</evidence>
<dbReference type="NCBIfam" id="TIGR01726">
    <property type="entry name" value="HEQRo_perm_3TM"/>
    <property type="match status" value="1"/>
</dbReference>
<keyword evidence="5 9" id="KW-0812">Transmembrane</keyword>
<dbReference type="InterPro" id="IPR043429">
    <property type="entry name" value="ArtM/GltK/GlnP/TcyL/YhdX-like"/>
</dbReference>
<dbReference type="CDD" id="cd06261">
    <property type="entry name" value="TM_PBP2"/>
    <property type="match status" value="1"/>
</dbReference>
<evidence type="ECO:0000256" key="9">
    <source>
        <dbReference type="SAM" id="Phobius"/>
    </source>
</evidence>
<protein>
    <recommendedName>
        <fullName evidence="10">ABC transmembrane type-1 domain-containing protein</fullName>
    </recommendedName>
</protein>
<evidence type="ECO:0000256" key="4">
    <source>
        <dbReference type="ARBA" id="ARBA00022475"/>
    </source>
</evidence>
<dbReference type="InterPro" id="IPR000515">
    <property type="entry name" value="MetI-like"/>
</dbReference>
<dbReference type="Pfam" id="PF00528">
    <property type="entry name" value="BPD_transp_1"/>
    <property type="match status" value="1"/>
</dbReference>
<reference evidence="11" key="1">
    <citation type="submission" date="2018-05" db="EMBL/GenBank/DDBJ databases">
        <authorList>
            <person name="Lanie J.A."/>
            <person name="Ng W.-L."/>
            <person name="Kazmierczak K.M."/>
            <person name="Andrzejewski T.M."/>
            <person name="Davidsen T.M."/>
            <person name="Wayne K.J."/>
            <person name="Tettelin H."/>
            <person name="Glass J.I."/>
            <person name="Rusch D."/>
            <person name="Podicherti R."/>
            <person name="Tsui H.-C.T."/>
            <person name="Winkler M.E."/>
        </authorList>
    </citation>
    <scope>NUCLEOTIDE SEQUENCE</scope>
</reference>
<evidence type="ECO:0000256" key="7">
    <source>
        <dbReference type="ARBA" id="ARBA00022989"/>
    </source>
</evidence>
<dbReference type="SUPFAM" id="SSF161098">
    <property type="entry name" value="MetI-like"/>
    <property type="match status" value="1"/>
</dbReference>
<feature type="transmembrane region" description="Helical" evidence="9">
    <location>
        <begin position="31"/>
        <end position="53"/>
    </location>
</feature>
<gene>
    <name evidence="11" type="ORF">METZ01_LOCUS215487</name>
</gene>
<evidence type="ECO:0000259" key="10">
    <source>
        <dbReference type="PROSITE" id="PS50928"/>
    </source>
</evidence>
<feature type="transmembrane region" description="Helical" evidence="9">
    <location>
        <begin position="74"/>
        <end position="95"/>
    </location>
</feature>
<dbReference type="GO" id="GO:0022857">
    <property type="term" value="F:transmembrane transporter activity"/>
    <property type="evidence" value="ECO:0007669"/>
    <property type="project" value="InterPro"/>
</dbReference>
<comment type="similarity">
    <text evidence="2">Belongs to the binding-protein-dependent transport system permease family. HisMQ subfamily.</text>
</comment>
<keyword evidence="3" id="KW-0813">Transport</keyword>
<sequence length="235" mass="26251">MNNTESQVASYSEMYSAIDNWWELIEAYLPLFWPATIVVLEVTILSIILSWVFGLLCALGKASPLKILRYPAEFYLWFVRGTPLLTQIFLIYFGLPQIGIDLDPFGAGVVALGVNGGAYVAEIIRGGLLSIPKGQSESATALGMTYFQLMRGIVLPQVIRVIIPPITNDAATTLKNTSLLSTITIMELMLQTQVIVSSTFRPFEFYILVSIIYLLLTSVFMVALRWVEQRHEVAY</sequence>
<keyword evidence="8 9" id="KW-0472">Membrane</keyword>
<evidence type="ECO:0000256" key="1">
    <source>
        <dbReference type="ARBA" id="ARBA00004651"/>
    </source>
</evidence>
<accession>A0A382FK98</accession>
<evidence type="ECO:0000256" key="6">
    <source>
        <dbReference type="ARBA" id="ARBA00022970"/>
    </source>
</evidence>
<keyword evidence="7 9" id="KW-1133">Transmembrane helix</keyword>
<dbReference type="InterPro" id="IPR010065">
    <property type="entry name" value="AA_ABC_transptr_permease_3TM"/>
</dbReference>
<name>A0A382FK98_9ZZZZ</name>
<dbReference type="AlphaFoldDB" id="A0A382FK98"/>
<proteinExistence type="inferred from homology"/>
<dbReference type="InterPro" id="IPR035906">
    <property type="entry name" value="MetI-like_sf"/>
</dbReference>
<dbReference type="PANTHER" id="PTHR30614:SF20">
    <property type="entry name" value="GLUTAMINE TRANSPORT SYSTEM PERMEASE PROTEIN GLNP"/>
    <property type="match status" value="1"/>
</dbReference>
<feature type="transmembrane region" description="Helical" evidence="9">
    <location>
        <begin position="205"/>
        <end position="227"/>
    </location>
</feature>
<dbReference type="GO" id="GO:0006865">
    <property type="term" value="P:amino acid transport"/>
    <property type="evidence" value="ECO:0007669"/>
    <property type="project" value="UniProtKB-KW"/>
</dbReference>
<evidence type="ECO:0000313" key="11">
    <source>
        <dbReference type="EMBL" id="SVB62633.1"/>
    </source>
</evidence>
<dbReference type="PROSITE" id="PS50928">
    <property type="entry name" value="ABC_TM1"/>
    <property type="match status" value="1"/>
</dbReference>
<keyword evidence="6" id="KW-0029">Amino-acid transport</keyword>
<dbReference type="EMBL" id="UINC01050082">
    <property type="protein sequence ID" value="SVB62633.1"/>
    <property type="molecule type" value="Genomic_DNA"/>
</dbReference>
<organism evidence="11">
    <name type="scientific">marine metagenome</name>
    <dbReference type="NCBI Taxonomy" id="408172"/>
    <lineage>
        <taxon>unclassified sequences</taxon>
        <taxon>metagenomes</taxon>
        <taxon>ecological metagenomes</taxon>
    </lineage>
</organism>
<dbReference type="Gene3D" id="1.10.3720.10">
    <property type="entry name" value="MetI-like"/>
    <property type="match status" value="1"/>
</dbReference>
<feature type="domain" description="ABC transmembrane type-1" evidence="10">
    <location>
        <begin position="36"/>
        <end position="224"/>
    </location>
</feature>